<reference evidence="1 2" key="1">
    <citation type="journal article" date="2015" name="Genome Announc.">
        <title>Expanding the biotechnology potential of lactobacilli through comparative genomics of 213 strains and associated genera.</title>
        <authorList>
            <person name="Sun Z."/>
            <person name="Harris H.M."/>
            <person name="McCann A."/>
            <person name="Guo C."/>
            <person name="Argimon S."/>
            <person name="Zhang W."/>
            <person name="Yang X."/>
            <person name="Jeffery I.B."/>
            <person name="Cooney J.C."/>
            <person name="Kagawa T.F."/>
            <person name="Liu W."/>
            <person name="Song Y."/>
            <person name="Salvetti E."/>
            <person name="Wrobel A."/>
            <person name="Rasinkangas P."/>
            <person name="Parkhill J."/>
            <person name="Rea M.C."/>
            <person name="O'Sullivan O."/>
            <person name="Ritari J."/>
            <person name="Douillard F.P."/>
            <person name="Paul Ross R."/>
            <person name="Yang R."/>
            <person name="Briner A.E."/>
            <person name="Felis G.E."/>
            <person name="de Vos W.M."/>
            <person name="Barrangou R."/>
            <person name="Klaenhammer T.R."/>
            <person name="Caufield P.W."/>
            <person name="Cui Y."/>
            <person name="Zhang H."/>
            <person name="O'Toole P.W."/>
        </authorList>
    </citation>
    <scope>NUCLEOTIDE SEQUENCE [LARGE SCALE GENOMIC DNA]</scope>
    <source>
        <strain evidence="1 2">DSM 15946</strain>
    </source>
</reference>
<protein>
    <submittedName>
        <fullName evidence="1">Uncharacterized protein</fullName>
    </submittedName>
</protein>
<dbReference type="EMBL" id="AZFK01000018">
    <property type="protein sequence ID" value="KRL91661.1"/>
    <property type="molecule type" value="Genomic_DNA"/>
</dbReference>
<name>A0A0R1UE43_9LACO</name>
<comment type="caution">
    <text evidence="1">The sequence shown here is derived from an EMBL/GenBank/DDBJ whole genome shotgun (WGS) entry which is preliminary data.</text>
</comment>
<evidence type="ECO:0000313" key="1">
    <source>
        <dbReference type="EMBL" id="KRL91661.1"/>
    </source>
</evidence>
<organism evidence="1 2">
    <name type="scientific">Limosilactobacillus ingluviei DSM 15946</name>
    <dbReference type="NCBI Taxonomy" id="1423760"/>
    <lineage>
        <taxon>Bacteria</taxon>
        <taxon>Bacillati</taxon>
        <taxon>Bacillota</taxon>
        <taxon>Bacilli</taxon>
        <taxon>Lactobacillales</taxon>
        <taxon>Lactobacillaceae</taxon>
        <taxon>Limosilactobacillus</taxon>
    </lineage>
</organism>
<dbReference type="Proteomes" id="UP000050816">
    <property type="component" value="Unassembled WGS sequence"/>
</dbReference>
<accession>A0A0R1UE43</accession>
<sequence>MKRFGWPRIDGAIDLESGTVGRYYADTHEYKAVHKLQDDDIAKLTESLDDYIDMEGGEDYAENLIDETAEIKRI</sequence>
<evidence type="ECO:0000313" key="2">
    <source>
        <dbReference type="Proteomes" id="UP000050816"/>
    </source>
</evidence>
<gene>
    <name evidence="1" type="ORF">FC43_GL001081</name>
</gene>
<dbReference type="AlphaFoldDB" id="A0A0R1UE43"/>
<proteinExistence type="predicted"/>